<evidence type="ECO:0000313" key="1">
    <source>
        <dbReference type="EnsemblMetazoa" id="AFUN011144-PA"/>
    </source>
</evidence>
<dbReference type="PANTHER" id="PTHR45749:SF21">
    <property type="entry name" value="DUF4371 DOMAIN-CONTAINING PROTEIN"/>
    <property type="match status" value="1"/>
</dbReference>
<proteinExistence type="predicted"/>
<dbReference type="AlphaFoldDB" id="A0A182RXX3"/>
<sequence>NRVDSELVIEMEKKEKYWREGIMNFKIIFKNIENKIVEDVKSATYYSIIIDSTPDIAHRDQLTFILRYVASSGKVVERFLGYIPIDRHNAAYLEKEVLN</sequence>
<organism evidence="1">
    <name type="scientific">Anopheles funestus</name>
    <name type="common">African malaria mosquito</name>
    <dbReference type="NCBI Taxonomy" id="62324"/>
    <lineage>
        <taxon>Eukaryota</taxon>
        <taxon>Metazoa</taxon>
        <taxon>Ecdysozoa</taxon>
        <taxon>Arthropoda</taxon>
        <taxon>Hexapoda</taxon>
        <taxon>Insecta</taxon>
        <taxon>Pterygota</taxon>
        <taxon>Neoptera</taxon>
        <taxon>Endopterygota</taxon>
        <taxon>Diptera</taxon>
        <taxon>Nematocera</taxon>
        <taxon>Culicoidea</taxon>
        <taxon>Culicidae</taxon>
        <taxon>Anophelinae</taxon>
        <taxon>Anopheles</taxon>
    </lineage>
</organism>
<name>A0A182RXX3_ANOFN</name>
<dbReference type="EnsemblMetazoa" id="AFUN011144-RA">
    <property type="protein sequence ID" value="AFUN011144-PA"/>
    <property type="gene ID" value="AFUN011144"/>
</dbReference>
<dbReference type="VEuPathDB" id="VectorBase:AFUN011144"/>
<protein>
    <submittedName>
        <fullName evidence="1">DUF4371 domain-containing protein</fullName>
    </submittedName>
</protein>
<accession>A0A182RXX3</accession>
<reference evidence="1" key="1">
    <citation type="submission" date="2020-05" db="UniProtKB">
        <authorList>
            <consortium name="EnsemblMetazoa"/>
        </authorList>
    </citation>
    <scope>IDENTIFICATION</scope>
    <source>
        <strain evidence="1">FUMOZ</strain>
    </source>
</reference>
<dbReference type="PANTHER" id="PTHR45749">
    <property type="match status" value="1"/>
</dbReference>
<dbReference type="STRING" id="62324.A0A182RXX3"/>